<proteinExistence type="predicted"/>
<evidence type="ECO:0000313" key="13">
    <source>
        <dbReference type="Proteomes" id="UP000049983"/>
    </source>
</evidence>
<feature type="transmembrane region" description="Helical" evidence="11">
    <location>
        <begin position="189"/>
        <end position="209"/>
    </location>
</feature>
<evidence type="ECO:0000256" key="2">
    <source>
        <dbReference type="ARBA" id="ARBA00011262"/>
    </source>
</evidence>
<dbReference type="STRING" id="311410.LA5095_01074"/>
<dbReference type="EMBL" id="CXWC01000010">
    <property type="protein sequence ID" value="CTQ69999.1"/>
    <property type="molecule type" value="Genomic_DNA"/>
</dbReference>
<comment type="subunit">
    <text evidence="2">The complex is composed of two ATP-binding proteins (LsrA), two transmembrane proteins (LsrC and LsrD) and a solute-binding protein (LsrB).</text>
</comment>
<keyword evidence="6 11" id="KW-0812">Transmembrane</keyword>
<keyword evidence="5" id="KW-0997">Cell inner membrane</keyword>
<dbReference type="Proteomes" id="UP000049983">
    <property type="component" value="Unassembled WGS sequence"/>
</dbReference>
<evidence type="ECO:0000256" key="7">
    <source>
        <dbReference type="ARBA" id="ARBA00022989"/>
    </source>
</evidence>
<dbReference type="Pfam" id="PF02653">
    <property type="entry name" value="BPD_transp_2"/>
    <property type="match status" value="1"/>
</dbReference>
<sequence>MTEVVAQTAPRASFLTRDRIIKWAPLLVLVFLTLVFPFFEWLEDLQEGKQHLFLVDSRFFSIRNAARILIASTPALMVAIGVTFIILMGSIDLSMEGTVSVCAVIFAFAFISWGGTLASWAWLAIPLALVVGAVLGFINGLVHVRLKIPSFMASLAMGFVGTGFALLLTGGDRIRVEDEIFRSLLTVRWFNFPIMVYVALAMTLLAWFIQSRTTLGRNFYAVGGGEELAHASGLNVTRVRLMGFTLAGVFFAMGALLAVGRIGIAETATGNNFMFISITAVVVGGTALWGGIGGVWNTLVGVLIVNVINNGMVVIGLPSYAQDGVLGLLVIIAVVLSTDRKSVSFVK</sequence>
<feature type="transmembrane region" description="Helical" evidence="11">
    <location>
        <begin position="97"/>
        <end position="113"/>
    </location>
</feature>
<feature type="transmembrane region" description="Helical" evidence="11">
    <location>
        <begin position="120"/>
        <end position="142"/>
    </location>
</feature>
<dbReference type="GeneID" id="97669719"/>
<dbReference type="PANTHER" id="PTHR32196">
    <property type="entry name" value="ABC TRANSPORTER PERMEASE PROTEIN YPHD-RELATED-RELATED"/>
    <property type="match status" value="1"/>
</dbReference>
<dbReference type="InterPro" id="IPR001851">
    <property type="entry name" value="ABC_transp_permease"/>
</dbReference>
<keyword evidence="3" id="KW-0813">Transport</keyword>
<feature type="transmembrane region" description="Helical" evidence="11">
    <location>
        <begin position="241"/>
        <end position="260"/>
    </location>
</feature>
<gene>
    <name evidence="12" type="primary">rbsC_12</name>
    <name evidence="12" type="ORF">LA5096_02329</name>
</gene>
<accession>A0A0M6ZZ29</accession>
<dbReference type="AlphaFoldDB" id="A0A0M6ZZ29"/>
<dbReference type="GO" id="GO:0022857">
    <property type="term" value="F:transmembrane transporter activity"/>
    <property type="evidence" value="ECO:0007669"/>
    <property type="project" value="InterPro"/>
</dbReference>
<evidence type="ECO:0000256" key="8">
    <source>
        <dbReference type="ARBA" id="ARBA00023136"/>
    </source>
</evidence>
<dbReference type="GO" id="GO:0005886">
    <property type="term" value="C:plasma membrane"/>
    <property type="evidence" value="ECO:0007669"/>
    <property type="project" value="UniProtKB-SubCell"/>
</dbReference>
<evidence type="ECO:0000256" key="4">
    <source>
        <dbReference type="ARBA" id="ARBA00022475"/>
    </source>
</evidence>
<dbReference type="RefSeq" id="WP_055112842.1">
    <property type="nucleotide sequence ID" value="NZ_CANKXR010000010.1"/>
</dbReference>
<evidence type="ECO:0000256" key="9">
    <source>
        <dbReference type="ARBA" id="ARBA00025439"/>
    </source>
</evidence>
<feature type="transmembrane region" description="Helical" evidence="11">
    <location>
        <begin position="312"/>
        <end position="337"/>
    </location>
</feature>
<evidence type="ECO:0000256" key="5">
    <source>
        <dbReference type="ARBA" id="ARBA00022519"/>
    </source>
</evidence>
<keyword evidence="13" id="KW-1185">Reference proteome</keyword>
<evidence type="ECO:0000313" key="12">
    <source>
        <dbReference type="EMBL" id="CTQ69999.1"/>
    </source>
</evidence>
<evidence type="ECO:0000256" key="10">
    <source>
        <dbReference type="ARBA" id="ARBA00039381"/>
    </source>
</evidence>
<feature type="transmembrane region" description="Helical" evidence="11">
    <location>
        <begin position="148"/>
        <end position="168"/>
    </location>
</feature>
<feature type="transmembrane region" description="Helical" evidence="11">
    <location>
        <begin position="20"/>
        <end position="39"/>
    </location>
</feature>
<evidence type="ECO:0000256" key="11">
    <source>
        <dbReference type="SAM" id="Phobius"/>
    </source>
</evidence>
<name>A0A0M6ZZ29_9HYPH</name>
<protein>
    <recommendedName>
        <fullName evidence="10">Autoinducer 2 import system permease protein LsrD</fullName>
    </recommendedName>
</protein>
<keyword evidence="7 11" id="KW-1133">Transmembrane helix</keyword>
<dbReference type="CDD" id="cd06579">
    <property type="entry name" value="TM_PBP1_transp_AraH_like"/>
    <property type="match status" value="1"/>
</dbReference>
<keyword evidence="4" id="KW-1003">Cell membrane</keyword>
<organism evidence="12 13">
    <name type="scientific">Roseibium album</name>
    <dbReference type="NCBI Taxonomy" id="311410"/>
    <lineage>
        <taxon>Bacteria</taxon>
        <taxon>Pseudomonadati</taxon>
        <taxon>Pseudomonadota</taxon>
        <taxon>Alphaproteobacteria</taxon>
        <taxon>Hyphomicrobiales</taxon>
        <taxon>Stappiaceae</taxon>
        <taxon>Roseibium</taxon>
    </lineage>
</organism>
<comment type="subcellular location">
    <subcellularLocation>
        <location evidence="1">Cell membrane</location>
        <topology evidence="1">Multi-pass membrane protein</topology>
    </subcellularLocation>
</comment>
<keyword evidence="8 11" id="KW-0472">Membrane</keyword>
<reference evidence="13" key="1">
    <citation type="submission" date="2015-07" db="EMBL/GenBank/DDBJ databases">
        <authorList>
            <person name="Rodrigo-Torres Lidia"/>
            <person name="Arahal R.David."/>
        </authorList>
    </citation>
    <scope>NUCLEOTIDE SEQUENCE [LARGE SCALE GENOMIC DNA]</scope>
    <source>
        <strain evidence="13">CECT 5096</strain>
    </source>
</reference>
<evidence type="ECO:0000256" key="3">
    <source>
        <dbReference type="ARBA" id="ARBA00022448"/>
    </source>
</evidence>
<comment type="function">
    <text evidence="9">Part of the ABC transporter complex LsrABCD involved in autoinducer 2 (AI-2) import. Probably responsible for the translocation of the substrate across the membrane.</text>
</comment>
<evidence type="ECO:0000256" key="1">
    <source>
        <dbReference type="ARBA" id="ARBA00004651"/>
    </source>
</evidence>
<feature type="transmembrane region" description="Helical" evidence="11">
    <location>
        <begin position="68"/>
        <end position="91"/>
    </location>
</feature>
<dbReference type="PANTHER" id="PTHR32196:SF71">
    <property type="entry name" value="AUTOINDUCER 2 IMPORT SYSTEM PERMEASE PROTEIN LSRD"/>
    <property type="match status" value="1"/>
</dbReference>
<dbReference type="OrthoDB" id="6844941at2"/>
<evidence type="ECO:0000256" key="6">
    <source>
        <dbReference type="ARBA" id="ARBA00022692"/>
    </source>
</evidence>